<feature type="region of interest" description="Disordered" evidence="1">
    <location>
        <begin position="72"/>
        <end position="129"/>
    </location>
</feature>
<gene>
    <name evidence="2" type="ORF">NA56DRAFT_686775</name>
</gene>
<feature type="compositionally biased region" description="Polar residues" evidence="1">
    <location>
        <begin position="773"/>
        <end position="816"/>
    </location>
</feature>
<evidence type="ECO:0000256" key="1">
    <source>
        <dbReference type="SAM" id="MobiDB-lite"/>
    </source>
</evidence>
<dbReference type="OrthoDB" id="4159838at2759"/>
<feature type="region of interest" description="Disordered" evidence="1">
    <location>
        <begin position="923"/>
        <end position="952"/>
    </location>
</feature>
<name>A0A2J6QCH1_9HELO</name>
<evidence type="ECO:0000313" key="3">
    <source>
        <dbReference type="Proteomes" id="UP000235672"/>
    </source>
</evidence>
<feature type="region of interest" description="Disordered" evidence="1">
    <location>
        <begin position="744"/>
        <end position="832"/>
    </location>
</feature>
<accession>A0A2J6QCH1</accession>
<evidence type="ECO:0000313" key="2">
    <source>
        <dbReference type="EMBL" id="PMD23972.1"/>
    </source>
</evidence>
<reference evidence="2 3" key="1">
    <citation type="submission" date="2016-05" db="EMBL/GenBank/DDBJ databases">
        <title>A degradative enzymes factory behind the ericoid mycorrhizal symbiosis.</title>
        <authorList>
            <consortium name="DOE Joint Genome Institute"/>
            <person name="Martino E."/>
            <person name="Morin E."/>
            <person name="Grelet G."/>
            <person name="Kuo A."/>
            <person name="Kohler A."/>
            <person name="Daghino S."/>
            <person name="Barry K."/>
            <person name="Choi C."/>
            <person name="Cichocki N."/>
            <person name="Clum A."/>
            <person name="Copeland A."/>
            <person name="Hainaut M."/>
            <person name="Haridas S."/>
            <person name="Labutti K."/>
            <person name="Lindquist E."/>
            <person name="Lipzen A."/>
            <person name="Khouja H.-R."/>
            <person name="Murat C."/>
            <person name="Ohm R."/>
            <person name="Olson A."/>
            <person name="Spatafora J."/>
            <person name="Veneault-Fourrey C."/>
            <person name="Henrissat B."/>
            <person name="Grigoriev I."/>
            <person name="Martin F."/>
            <person name="Perotto S."/>
        </authorList>
    </citation>
    <scope>NUCLEOTIDE SEQUENCE [LARGE SCALE GENOMIC DNA]</scope>
    <source>
        <strain evidence="2 3">UAMH 7357</strain>
    </source>
</reference>
<feature type="compositionally biased region" description="Basic and acidic residues" evidence="1">
    <location>
        <begin position="759"/>
        <end position="772"/>
    </location>
</feature>
<organism evidence="2 3">
    <name type="scientific">Hyaloscypha hepaticicola</name>
    <dbReference type="NCBI Taxonomy" id="2082293"/>
    <lineage>
        <taxon>Eukaryota</taxon>
        <taxon>Fungi</taxon>
        <taxon>Dikarya</taxon>
        <taxon>Ascomycota</taxon>
        <taxon>Pezizomycotina</taxon>
        <taxon>Leotiomycetes</taxon>
        <taxon>Helotiales</taxon>
        <taxon>Hyaloscyphaceae</taxon>
        <taxon>Hyaloscypha</taxon>
    </lineage>
</organism>
<dbReference type="EMBL" id="KZ613473">
    <property type="protein sequence ID" value="PMD23972.1"/>
    <property type="molecule type" value="Genomic_DNA"/>
</dbReference>
<proteinExistence type="predicted"/>
<sequence length="952" mass="104853">MDIGFIGGAESLQSFTPVRRRESTINTRQFQGDQEQEWTAARCHRLLRALTSRVAILNKDLVRLSLVVQNEKDQTRENARGRKGTASTKADADWAQTKARIRQTYSKKGTKPDNEPQRNIRKARGLPPAKGRVSLVPGEIAVPTPILARARGDLLAEGPTEVQYAGIFEEPLRKTKRARTRYFANDGGSQFQLSESWLELRSRIPATRYSTYEGIYSGLEALLRATTTSTSQRRRKGPGSLLAMSLRAIPRYISQQEALLQAYTEKTGSKSAIESRDISGEIYDELETLGSAGVGWKRLRTIVRSHGIQVVSDAIRAGLLDVEFSGALIALCVNTSSIEEAQTLLSALLTVTPCPRPKTTYDMPCRSLVMLCTFTEHTGRYSFQYKQLSDMISSGILPVEWLATKEFAPVWTRVVHNLVPTSDNIEPMIFLDHMLALLTARETRDNWETGGAIMEAMRNTYSSLLTILSAVVILSRGAETADTTKELGFPRGYEHVSSLLRNCFVQRSHTSTTCERPSPLLLLANLFVQDLNGIAPDFRDSLVSCLLGQLVQPDDELAASSSTYSSVMNFICLVARCCGRGTSTSGFEHLQHLHLVVESCIGNMEGGNTLKGLIVDSAFAFAQKFPNSRHIDYATAVNERFCERRFGNEYSLLSEACGNAEEPKTGFRWEEGIGEWVMASPAIHIARRNITEPCYDSENNTPFRPPPKVRGAKCVVKESVTDPLSLSSHESVDLSDISIVSSEGELDELGGGPGSGKSLGHELSPKRDDESATHSQHSSLFLSDEPTGSTSDGEGSPLDTSYLSDHLSPTTATDSPSLGKRHQAVDRPAGLDGKLYCNTRDSSLFGGDSTSSASRWVVSECSESEVQRDYIDRAPRLGRRALRSSQTWQIFDDESDDELSFLSVSSQGDQVLQEITNITVSNTRSLRKTNPPPIPKRSFSVSLSDSEDELCI</sequence>
<dbReference type="AlphaFoldDB" id="A0A2J6QCH1"/>
<dbReference type="Proteomes" id="UP000235672">
    <property type="component" value="Unassembled WGS sequence"/>
</dbReference>
<protein>
    <submittedName>
        <fullName evidence="2">Uncharacterized protein</fullName>
    </submittedName>
</protein>
<keyword evidence="3" id="KW-1185">Reference proteome</keyword>